<evidence type="ECO:0000313" key="6">
    <source>
        <dbReference type="Proteomes" id="UP000654075"/>
    </source>
</evidence>
<reference evidence="4" key="1">
    <citation type="submission" date="2021-02" db="EMBL/GenBank/DDBJ databases">
        <authorList>
            <person name="Dougan E. K."/>
            <person name="Rhodes N."/>
            <person name="Thang M."/>
            <person name="Chan C."/>
        </authorList>
    </citation>
    <scope>NUCLEOTIDE SEQUENCE</scope>
</reference>
<evidence type="ECO:0000313" key="3">
    <source>
        <dbReference type="EMBL" id="CAE8617591.1"/>
    </source>
</evidence>
<feature type="transmembrane region" description="Helical" evidence="1">
    <location>
        <begin position="48"/>
        <end position="69"/>
    </location>
</feature>
<accession>A0A813LJ24</accession>
<name>A0A813LJ24_POLGL</name>
<dbReference type="AlphaFoldDB" id="A0A813LJ24"/>
<feature type="chain" id="PRO_5036408991" evidence="2">
    <location>
        <begin position="27"/>
        <end position="129"/>
    </location>
</feature>
<evidence type="ECO:0000256" key="2">
    <source>
        <dbReference type="SAM" id="SignalP"/>
    </source>
</evidence>
<comment type="caution">
    <text evidence="4">The sequence shown here is derived from an EMBL/GenBank/DDBJ whole genome shotgun (WGS) entry which is preliminary data.</text>
</comment>
<proteinExistence type="predicted"/>
<protein>
    <submittedName>
        <fullName evidence="4">Uncharacterized protein</fullName>
    </submittedName>
</protein>
<dbReference type="EMBL" id="CAJNNW010035858">
    <property type="protein sequence ID" value="CAE8730544.1"/>
    <property type="molecule type" value="Genomic_DNA"/>
</dbReference>
<organism evidence="4 5">
    <name type="scientific">Polarella glacialis</name>
    <name type="common">Dinoflagellate</name>
    <dbReference type="NCBI Taxonomy" id="89957"/>
    <lineage>
        <taxon>Eukaryota</taxon>
        <taxon>Sar</taxon>
        <taxon>Alveolata</taxon>
        <taxon>Dinophyceae</taxon>
        <taxon>Suessiales</taxon>
        <taxon>Suessiaceae</taxon>
        <taxon>Polarella</taxon>
    </lineage>
</organism>
<sequence length="129" mass="13853">MASFRLVGRVAFAAACLLVAVVCTEAARSLSSAEVAQVQPGRRSPGRLVVAALLAGLVAVAGHINQISASRPPPIPRRKIQWERMVSEPILATRLQPECLPRVQLHRLVTEKGGVPTLGRRGDSFPINF</sequence>
<evidence type="ECO:0000313" key="4">
    <source>
        <dbReference type="EMBL" id="CAE8730544.1"/>
    </source>
</evidence>
<dbReference type="Proteomes" id="UP000654075">
    <property type="component" value="Unassembled WGS sequence"/>
</dbReference>
<dbReference type="EMBL" id="CAJNNV010026219">
    <property type="protein sequence ID" value="CAE8617591.1"/>
    <property type="molecule type" value="Genomic_DNA"/>
</dbReference>
<evidence type="ECO:0000256" key="1">
    <source>
        <dbReference type="SAM" id="Phobius"/>
    </source>
</evidence>
<evidence type="ECO:0000313" key="5">
    <source>
        <dbReference type="Proteomes" id="UP000626109"/>
    </source>
</evidence>
<keyword evidence="2" id="KW-0732">Signal</keyword>
<keyword evidence="1" id="KW-0472">Membrane</keyword>
<keyword evidence="1" id="KW-1133">Transmembrane helix</keyword>
<keyword evidence="1" id="KW-0812">Transmembrane</keyword>
<gene>
    <name evidence="3" type="ORF">PGLA1383_LOCUS35254</name>
    <name evidence="4" type="ORF">PGLA2088_LOCUS45777</name>
</gene>
<dbReference type="Proteomes" id="UP000626109">
    <property type="component" value="Unassembled WGS sequence"/>
</dbReference>
<keyword evidence="6" id="KW-1185">Reference proteome</keyword>
<feature type="signal peptide" evidence="2">
    <location>
        <begin position="1"/>
        <end position="26"/>
    </location>
</feature>